<keyword evidence="1" id="KW-0238">DNA-binding</keyword>
<organism evidence="4 5">
    <name type="scientific">Sphingomonas populi</name>
    <dbReference type="NCBI Taxonomy" id="2484750"/>
    <lineage>
        <taxon>Bacteria</taxon>
        <taxon>Pseudomonadati</taxon>
        <taxon>Pseudomonadota</taxon>
        <taxon>Alphaproteobacteria</taxon>
        <taxon>Sphingomonadales</taxon>
        <taxon>Sphingomonadaceae</taxon>
        <taxon>Sphingomonas</taxon>
    </lineage>
</organism>
<sequence>MAAVQHVTRHHGCRGRSASSTGASTDAAADNAVAHRWQWRDWSKDEPLRCSWTERFPARPARADSHGVCDVPKLVNDIETAAAEIEELRTVSSAPTTEARTLERALGTQIRLLRRRQDLSVSDLATAASISLGMLSKIENGQISPSLTTVQSLANALSVPISSLFESVEERQDCSFVPAGRGVHIERRGTKAGHNYQLLGHLSRGDVVVEPYLITLDERATPHTSFSHSGVELIHMLEGDLKYRHGSETFHLKPGDTMMFDSGAQHGPEELVQLPMRYLSIIIYPRNHS</sequence>
<dbReference type="InterPro" id="IPR013096">
    <property type="entry name" value="Cupin_2"/>
</dbReference>
<feature type="compositionally biased region" description="Low complexity" evidence="2">
    <location>
        <begin position="15"/>
        <end position="29"/>
    </location>
</feature>
<protein>
    <submittedName>
        <fullName evidence="4">XRE family transcriptional regulator</fullName>
    </submittedName>
</protein>
<accession>A0A4Q6Y2S9</accession>
<dbReference type="InterPro" id="IPR014710">
    <property type="entry name" value="RmlC-like_jellyroll"/>
</dbReference>
<dbReference type="SMART" id="SM00530">
    <property type="entry name" value="HTH_XRE"/>
    <property type="match status" value="1"/>
</dbReference>
<dbReference type="Gene3D" id="2.60.120.10">
    <property type="entry name" value="Jelly Rolls"/>
    <property type="match status" value="1"/>
</dbReference>
<keyword evidence="5" id="KW-1185">Reference proteome</keyword>
<dbReference type="EMBL" id="SGIS01000018">
    <property type="protein sequence ID" value="RZF64054.1"/>
    <property type="molecule type" value="Genomic_DNA"/>
</dbReference>
<gene>
    <name evidence="4" type="ORF">EWE75_12850</name>
</gene>
<dbReference type="Gene3D" id="1.10.260.40">
    <property type="entry name" value="lambda repressor-like DNA-binding domains"/>
    <property type="match status" value="1"/>
</dbReference>
<dbReference type="CDD" id="cd00093">
    <property type="entry name" value="HTH_XRE"/>
    <property type="match status" value="1"/>
</dbReference>
<dbReference type="InterPro" id="IPR011051">
    <property type="entry name" value="RmlC_Cupin_sf"/>
</dbReference>
<dbReference type="OrthoDB" id="9805356at2"/>
<name>A0A4Q6Y2S9_9SPHN</name>
<dbReference type="AlphaFoldDB" id="A0A4Q6Y2S9"/>
<dbReference type="SUPFAM" id="SSF51182">
    <property type="entry name" value="RmlC-like cupins"/>
    <property type="match status" value="1"/>
</dbReference>
<evidence type="ECO:0000313" key="4">
    <source>
        <dbReference type="EMBL" id="RZF64054.1"/>
    </source>
</evidence>
<proteinExistence type="predicted"/>
<dbReference type="CDD" id="cd02209">
    <property type="entry name" value="cupin_XRE_C"/>
    <property type="match status" value="1"/>
</dbReference>
<dbReference type="GO" id="GO:0005829">
    <property type="term" value="C:cytosol"/>
    <property type="evidence" value="ECO:0007669"/>
    <property type="project" value="TreeGrafter"/>
</dbReference>
<dbReference type="Proteomes" id="UP000292085">
    <property type="component" value="Unassembled WGS sequence"/>
</dbReference>
<evidence type="ECO:0000256" key="1">
    <source>
        <dbReference type="ARBA" id="ARBA00023125"/>
    </source>
</evidence>
<feature type="region of interest" description="Disordered" evidence="2">
    <location>
        <begin position="1"/>
        <end position="29"/>
    </location>
</feature>
<dbReference type="PANTHER" id="PTHR46797">
    <property type="entry name" value="HTH-TYPE TRANSCRIPTIONAL REGULATOR"/>
    <property type="match status" value="1"/>
</dbReference>
<evidence type="ECO:0000313" key="5">
    <source>
        <dbReference type="Proteomes" id="UP000292085"/>
    </source>
</evidence>
<dbReference type="PANTHER" id="PTHR46797:SF1">
    <property type="entry name" value="METHYLPHOSPHONATE SYNTHASE"/>
    <property type="match status" value="1"/>
</dbReference>
<dbReference type="GO" id="GO:0003700">
    <property type="term" value="F:DNA-binding transcription factor activity"/>
    <property type="evidence" value="ECO:0007669"/>
    <property type="project" value="TreeGrafter"/>
</dbReference>
<reference evidence="4 5" key="1">
    <citation type="submission" date="2019-02" db="EMBL/GenBank/DDBJ databases">
        <authorList>
            <person name="Li Y."/>
        </authorList>
    </citation>
    <scope>NUCLEOTIDE SEQUENCE [LARGE SCALE GENOMIC DNA]</scope>
    <source>
        <strain evidence="4 5">3-7</strain>
    </source>
</reference>
<dbReference type="InterPro" id="IPR010982">
    <property type="entry name" value="Lambda_DNA-bd_dom_sf"/>
</dbReference>
<dbReference type="Pfam" id="PF07883">
    <property type="entry name" value="Cupin_2"/>
    <property type="match status" value="1"/>
</dbReference>
<dbReference type="InterPro" id="IPR001387">
    <property type="entry name" value="Cro/C1-type_HTH"/>
</dbReference>
<dbReference type="InterPro" id="IPR050807">
    <property type="entry name" value="TransReg_Diox_bact_type"/>
</dbReference>
<dbReference type="GO" id="GO:0003677">
    <property type="term" value="F:DNA binding"/>
    <property type="evidence" value="ECO:0007669"/>
    <property type="project" value="UniProtKB-KW"/>
</dbReference>
<feature type="domain" description="HTH cro/C1-type" evidence="3">
    <location>
        <begin position="110"/>
        <end position="164"/>
    </location>
</feature>
<comment type="caution">
    <text evidence="4">The sequence shown here is derived from an EMBL/GenBank/DDBJ whole genome shotgun (WGS) entry which is preliminary data.</text>
</comment>
<evidence type="ECO:0000256" key="2">
    <source>
        <dbReference type="SAM" id="MobiDB-lite"/>
    </source>
</evidence>
<dbReference type="Pfam" id="PF01381">
    <property type="entry name" value="HTH_3"/>
    <property type="match status" value="1"/>
</dbReference>
<evidence type="ECO:0000259" key="3">
    <source>
        <dbReference type="PROSITE" id="PS50943"/>
    </source>
</evidence>
<dbReference type="PROSITE" id="PS50943">
    <property type="entry name" value="HTH_CROC1"/>
    <property type="match status" value="1"/>
</dbReference>
<dbReference type="SUPFAM" id="SSF47413">
    <property type="entry name" value="lambda repressor-like DNA-binding domains"/>
    <property type="match status" value="1"/>
</dbReference>